<comment type="caution">
    <text evidence="2">The sequence shown here is derived from an EMBL/GenBank/DDBJ whole genome shotgun (WGS) entry which is preliminary data.</text>
</comment>
<name>A0ABD6EML1_9BILA</name>
<dbReference type="Gene3D" id="3.40.50.1240">
    <property type="entry name" value="Phosphoglycerate mutase-like"/>
    <property type="match status" value="1"/>
</dbReference>
<dbReference type="SUPFAM" id="SSF53254">
    <property type="entry name" value="Phosphoglycerate mutase-like"/>
    <property type="match status" value="1"/>
</dbReference>
<dbReference type="PANTHER" id="PTHR16469:SF27">
    <property type="entry name" value="UBIQUITIN-ASSOCIATED AND SH3 DOMAIN-CONTAINING BA-RELATED"/>
    <property type="match status" value="1"/>
</dbReference>
<dbReference type="AlphaFoldDB" id="A0ABD6EML1"/>
<evidence type="ECO:0008006" key="4">
    <source>
        <dbReference type="Google" id="ProtNLM"/>
    </source>
</evidence>
<dbReference type="InterPro" id="IPR013078">
    <property type="entry name" value="His_Pase_superF_clade-1"/>
</dbReference>
<dbReference type="InterPro" id="IPR051710">
    <property type="entry name" value="Phosphatase_SH3-domain"/>
</dbReference>
<sequence length="338" mass="38490">MPVGTISATVAQHKAFDEKKAVMIVRNAERVDRIFPEWLNVNITETGEYMPNDLNLPSNIINRPGGYLDFENDSPITELGMLTSQVFGRALRIFNVWPISRIITSPALRCVQTASAIACGIHKPVPICIEPALFDWLSWYATMPNLLSPEFLFDYENLVDYKYKPCIGVQQLKTLVGSESLTAFYDRIRMCISNLLSGREKDRTLIVCHSTVMDAIIKALRKCEPLAITAVDMHKMGTYYPYLSTVTLTNRQDRWLFVHEPITSFTHFGISNAVDIEFINRTTKVRRTEHPFMPVGLGKNKIKPKKSTNKKVSKKKRKKSSKKSRKSSKGKKIQWQAT</sequence>
<evidence type="ECO:0000313" key="2">
    <source>
        <dbReference type="EMBL" id="MFH4977520.1"/>
    </source>
</evidence>
<organism evidence="2 3">
    <name type="scientific">Gnathostoma spinigerum</name>
    <dbReference type="NCBI Taxonomy" id="75299"/>
    <lineage>
        <taxon>Eukaryota</taxon>
        <taxon>Metazoa</taxon>
        <taxon>Ecdysozoa</taxon>
        <taxon>Nematoda</taxon>
        <taxon>Chromadorea</taxon>
        <taxon>Rhabditida</taxon>
        <taxon>Spirurina</taxon>
        <taxon>Gnathostomatomorpha</taxon>
        <taxon>Gnathostomatoidea</taxon>
        <taxon>Gnathostomatidae</taxon>
        <taxon>Gnathostoma</taxon>
    </lineage>
</organism>
<protein>
    <recommendedName>
        <fullName evidence="4">Protein UBASH3A-like protein</fullName>
    </recommendedName>
</protein>
<feature type="compositionally biased region" description="Basic residues" evidence="1">
    <location>
        <begin position="300"/>
        <end position="332"/>
    </location>
</feature>
<dbReference type="CDD" id="cd07067">
    <property type="entry name" value="HP_PGM_like"/>
    <property type="match status" value="1"/>
</dbReference>
<keyword evidence="3" id="KW-1185">Reference proteome</keyword>
<feature type="region of interest" description="Disordered" evidence="1">
    <location>
        <begin position="290"/>
        <end position="338"/>
    </location>
</feature>
<reference evidence="2 3" key="1">
    <citation type="submission" date="2024-08" db="EMBL/GenBank/DDBJ databases">
        <title>Gnathostoma spinigerum genome.</title>
        <authorList>
            <person name="Gonzalez-Bertolin B."/>
            <person name="Monzon S."/>
            <person name="Zaballos A."/>
            <person name="Jimenez P."/>
            <person name="Dekumyoy P."/>
            <person name="Varona S."/>
            <person name="Cuesta I."/>
            <person name="Sumanam S."/>
            <person name="Adisakwattana P."/>
            <person name="Gasser R.B."/>
            <person name="Hernandez-Gonzalez A."/>
            <person name="Young N.D."/>
            <person name="Perteguer M.J."/>
        </authorList>
    </citation>
    <scope>NUCLEOTIDE SEQUENCE [LARGE SCALE GENOMIC DNA]</scope>
    <source>
        <strain evidence="2">AL3</strain>
        <tissue evidence="2">Liver</tissue>
    </source>
</reference>
<dbReference type="Proteomes" id="UP001608902">
    <property type="component" value="Unassembled WGS sequence"/>
</dbReference>
<dbReference type="PANTHER" id="PTHR16469">
    <property type="entry name" value="UBIQUITIN-ASSOCIATED AND SH3 DOMAIN-CONTAINING BA-RELATED"/>
    <property type="match status" value="1"/>
</dbReference>
<dbReference type="EMBL" id="JBGFUD010002368">
    <property type="protein sequence ID" value="MFH4977520.1"/>
    <property type="molecule type" value="Genomic_DNA"/>
</dbReference>
<evidence type="ECO:0000256" key="1">
    <source>
        <dbReference type="SAM" id="MobiDB-lite"/>
    </source>
</evidence>
<proteinExistence type="predicted"/>
<accession>A0ABD6EML1</accession>
<dbReference type="Pfam" id="PF00300">
    <property type="entry name" value="His_Phos_1"/>
    <property type="match status" value="1"/>
</dbReference>
<gene>
    <name evidence="2" type="ORF">AB6A40_004229</name>
</gene>
<dbReference type="GO" id="GO:0016791">
    <property type="term" value="F:phosphatase activity"/>
    <property type="evidence" value="ECO:0007669"/>
    <property type="project" value="UniProtKB-ARBA"/>
</dbReference>
<dbReference type="InterPro" id="IPR029033">
    <property type="entry name" value="His_PPase_superfam"/>
</dbReference>
<evidence type="ECO:0000313" key="3">
    <source>
        <dbReference type="Proteomes" id="UP001608902"/>
    </source>
</evidence>